<comment type="subcellular location">
    <subcellularLocation>
        <location evidence="1">Cell membrane</location>
        <topology evidence="1">Multi-pass membrane protein</topology>
    </subcellularLocation>
</comment>
<feature type="transmembrane region" description="Helical" evidence="7">
    <location>
        <begin position="310"/>
        <end position="334"/>
    </location>
</feature>
<dbReference type="EMBL" id="CP060096">
    <property type="protein sequence ID" value="QSZ28359.1"/>
    <property type="molecule type" value="Genomic_DNA"/>
</dbReference>
<dbReference type="InterPro" id="IPR050171">
    <property type="entry name" value="MFS_Transporters"/>
</dbReference>
<dbReference type="GO" id="GO:0005886">
    <property type="term" value="C:plasma membrane"/>
    <property type="evidence" value="ECO:0007669"/>
    <property type="project" value="UniProtKB-SubCell"/>
</dbReference>
<dbReference type="Gene3D" id="1.20.1250.20">
    <property type="entry name" value="MFS general substrate transporter like domains"/>
    <property type="match status" value="2"/>
</dbReference>
<feature type="transmembrane region" description="Helical" evidence="7">
    <location>
        <begin position="281"/>
        <end position="304"/>
    </location>
</feature>
<reference evidence="9" key="1">
    <citation type="submission" date="2020-08" db="EMBL/GenBank/DDBJ databases">
        <title>Genomic insights into the carbon and energy metabolism of the first obligate autotrophic acetogenic bacterium Aceticella autotrophica gen. nov., sp. nov.</title>
        <authorList>
            <person name="Toshchakov S.V."/>
            <person name="Elcheninov A.G."/>
            <person name="Kublanov I.V."/>
            <person name="Frolov E.N."/>
            <person name="Lebedinsky A.V."/>
        </authorList>
    </citation>
    <scope>NUCLEOTIDE SEQUENCE</scope>
    <source>
        <strain evidence="9">3443-3Ac</strain>
    </source>
</reference>
<dbReference type="PROSITE" id="PS50850">
    <property type="entry name" value="MFS"/>
    <property type="match status" value="1"/>
</dbReference>
<evidence type="ECO:0000256" key="3">
    <source>
        <dbReference type="ARBA" id="ARBA00022475"/>
    </source>
</evidence>
<dbReference type="AlphaFoldDB" id="A0A975GBB3"/>
<evidence type="ECO:0000256" key="6">
    <source>
        <dbReference type="ARBA" id="ARBA00023136"/>
    </source>
</evidence>
<feature type="transmembrane region" description="Helical" evidence="7">
    <location>
        <begin position="372"/>
        <end position="393"/>
    </location>
</feature>
<feature type="transmembrane region" description="Helical" evidence="7">
    <location>
        <begin position="346"/>
        <end position="366"/>
    </location>
</feature>
<dbReference type="SUPFAM" id="SSF103473">
    <property type="entry name" value="MFS general substrate transporter"/>
    <property type="match status" value="1"/>
</dbReference>
<feature type="transmembrane region" description="Helical" evidence="7">
    <location>
        <begin position="116"/>
        <end position="138"/>
    </location>
</feature>
<dbReference type="PANTHER" id="PTHR23517">
    <property type="entry name" value="RESISTANCE PROTEIN MDTM, PUTATIVE-RELATED-RELATED"/>
    <property type="match status" value="1"/>
</dbReference>
<evidence type="ECO:0000256" key="2">
    <source>
        <dbReference type="ARBA" id="ARBA00022448"/>
    </source>
</evidence>
<keyword evidence="6 7" id="KW-0472">Membrane</keyword>
<feature type="domain" description="Major facilitator superfamily (MFS) profile" evidence="8">
    <location>
        <begin position="1"/>
        <end position="397"/>
    </location>
</feature>
<feature type="transmembrane region" description="Helical" evidence="7">
    <location>
        <begin position="28"/>
        <end position="44"/>
    </location>
</feature>
<dbReference type="InterPro" id="IPR020846">
    <property type="entry name" value="MFS_dom"/>
</dbReference>
<accession>A0A975GBB3</accession>
<sequence>MLGAVASGLIPILLPLWTQSHSGATRVGIVMALFGFGQLSAPLWGKIADFMKLNRLLFLVGLIVIGLSLLGIVFIPYPWTLGLFSLFAGLGFSLTNTLANLWIVERFLFDQLSERVGFLQRTYGIGQVLGLAIAGILSVTHLKIALLVSALMPFLALAFFHTMPVVPGSGKFKLRPALSNIHIKIQPLIASMSQSYHLLQIKDTIKHLSKSSKSTILFNILWFIMTMGSAFLFSFYPIIMKNVYYINPVISSTVFAIAAALGIFLYVPSGDLATKYNDQTVLLWGLIMRIISLGGLAILVHIKFTGVKLLVIMFFILTVLSWPVISVTGTAIAAESNLPKGAAMGLFSANTALALTIGSLVGGFLAHLFGYHILPLFSMIFLLAAILLGLKLVNEDKDLENIQMKKN</sequence>
<evidence type="ECO:0000256" key="4">
    <source>
        <dbReference type="ARBA" id="ARBA00022692"/>
    </source>
</evidence>
<keyword evidence="4 7" id="KW-0812">Transmembrane</keyword>
<dbReference type="GO" id="GO:0022857">
    <property type="term" value="F:transmembrane transporter activity"/>
    <property type="evidence" value="ECO:0007669"/>
    <property type="project" value="InterPro"/>
</dbReference>
<dbReference type="PANTHER" id="PTHR23517:SF3">
    <property type="entry name" value="INTEGRAL MEMBRANE TRANSPORT PROTEIN"/>
    <property type="match status" value="1"/>
</dbReference>
<dbReference type="RefSeq" id="WP_284681065.1">
    <property type="nucleotide sequence ID" value="NZ_CP060096.1"/>
</dbReference>
<evidence type="ECO:0000259" key="8">
    <source>
        <dbReference type="PROSITE" id="PS50850"/>
    </source>
</evidence>
<feature type="transmembrane region" description="Helical" evidence="7">
    <location>
        <begin position="56"/>
        <end position="77"/>
    </location>
</feature>
<dbReference type="InterPro" id="IPR011701">
    <property type="entry name" value="MFS"/>
</dbReference>
<evidence type="ECO:0000313" key="10">
    <source>
        <dbReference type="Proteomes" id="UP000671913"/>
    </source>
</evidence>
<gene>
    <name evidence="9" type="ORF">ACETAC_05415</name>
</gene>
<feature type="transmembrane region" description="Helical" evidence="7">
    <location>
        <begin position="144"/>
        <end position="166"/>
    </location>
</feature>
<feature type="transmembrane region" description="Helical" evidence="7">
    <location>
        <begin position="216"/>
        <end position="239"/>
    </location>
</feature>
<dbReference type="KEGG" id="aaut:ACETAC_05415"/>
<protein>
    <submittedName>
        <fullName evidence="9">MFS transporter</fullName>
    </submittedName>
</protein>
<proteinExistence type="predicted"/>
<dbReference type="InterPro" id="IPR036259">
    <property type="entry name" value="MFS_trans_sf"/>
</dbReference>
<organism evidence="9 10">
    <name type="scientific">Aceticella autotrophica</name>
    <dbReference type="NCBI Taxonomy" id="2755338"/>
    <lineage>
        <taxon>Bacteria</taxon>
        <taxon>Bacillati</taxon>
        <taxon>Bacillota</taxon>
        <taxon>Clostridia</taxon>
        <taxon>Thermoanaerobacterales</taxon>
        <taxon>Thermoanaerobacteraceae</taxon>
        <taxon>Aceticella</taxon>
    </lineage>
</organism>
<evidence type="ECO:0000256" key="7">
    <source>
        <dbReference type="SAM" id="Phobius"/>
    </source>
</evidence>
<dbReference type="Pfam" id="PF07690">
    <property type="entry name" value="MFS_1"/>
    <property type="match status" value="1"/>
</dbReference>
<evidence type="ECO:0000256" key="1">
    <source>
        <dbReference type="ARBA" id="ARBA00004651"/>
    </source>
</evidence>
<keyword evidence="10" id="KW-1185">Reference proteome</keyword>
<keyword evidence="2" id="KW-0813">Transport</keyword>
<keyword evidence="3" id="KW-1003">Cell membrane</keyword>
<keyword evidence="5 7" id="KW-1133">Transmembrane helix</keyword>
<name>A0A975GBB3_9THEO</name>
<dbReference type="Proteomes" id="UP000671913">
    <property type="component" value="Chromosome"/>
</dbReference>
<feature type="transmembrane region" description="Helical" evidence="7">
    <location>
        <begin position="245"/>
        <end position="269"/>
    </location>
</feature>
<evidence type="ECO:0000313" key="9">
    <source>
        <dbReference type="EMBL" id="QSZ28359.1"/>
    </source>
</evidence>
<evidence type="ECO:0000256" key="5">
    <source>
        <dbReference type="ARBA" id="ARBA00022989"/>
    </source>
</evidence>